<evidence type="ECO:0000313" key="2">
    <source>
        <dbReference type="EMBL" id="OGN13830.1"/>
    </source>
</evidence>
<proteinExistence type="predicted"/>
<dbReference type="SUPFAM" id="SSF56672">
    <property type="entry name" value="DNA/RNA polymerases"/>
    <property type="match status" value="1"/>
</dbReference>
<dbReference type="Pfam" id="PF00078">
    <property type="entry name" value="RVT_1"/>
    <property type="match status" value="1"/>
</dbReference>
<name>A0A1F8FM74_9BACT</name>
<comment type="caution">
    <text evidence="2">The sequence shown here is derived from an EMBL/GenBank/DDBJ whole genome shotgun (WGS) entry which is preliminary data.</text>
</comment>
<dbReference type="InterPro" id="IPR043128">
    <property type="entry name" value="Rev_trsase/Diguanyl_cyclase"/>
</dbReference>
<dbReference type="PANTHER" id="PTHR34047:SF8">
    <property type="entry name" value="PROTEIN YKFC"/>
    <property type="match status" value="1"/>
</dbReference>
<accession>A0A1F8FM74</accession>
<dbReference type="Proteomes" id="UP000176581">
    <property type="component" value="Unassembled WGS sequence"/>
</dbReference>
<evidence type="ECO:0000313" key="3">
    <source>
        <dbReference type="Proteomes" id="UP000176581"/>
    </source>
</evidence>
<dbReference type="PROSITE" id="PS50878">
    <property type="entry name" value="RT_POL"/>
    <property type="match status" value="1"/>
</dbReference>
<dbReference type="EMBL" id="MGJV01000035">
    <property type="protein sequence ID" value="OGN13830.1"/>
    <property type="molecule type" value="Genomic_DNA"/>
</dbReference>
<evidence type="ECO:0000259" key="1">
    <source>
        <dbReference type="PROSITE" id="PS50878"/>
    </source>
</evidence>
<organism evidence="2 3">
    <name type="scientific">Candidatus Yanofskybacteria bacterium RIFCSPHIGHO2_02_FULL_43_22</name>
    <dbReference type="NCBI Taxonomy" id="1802681"/>
    <lineage>
        <taxon>Bacteria</taxon>
        <taxon>Candidatus Yanofskyibacteriota</taxon>
    </lineage>
</organism>
<dbReference type="InterPro" id="IPR043502">
    <property type="entry name" value="DNA/RNA_pol_sf"/>
</dbReference>
<dbReference type="AlphaFoldDB" id="A0A1F8FM74"/>
<dbReference type="PANTHER" id="PTHR34047">
    <property type="entry name" value="NUCLEAR INTRON MATURASE 1, MITOCHONDRIAL-RELATED"/>
    <property type="match status" value="1"/>
</dbReference>
<dbReference type="InterPro" id="IPR000477">
    <property type="entry name" value="RT_dom"/>
</dbReference>
<protein>
    <recommendedName>
        <fullName evidence="1">Reverse transcriptase domain-containing protein</fullName>
    </recommendedName>
</protein>
<sequence>MTPLFERFSSKENLKKAFIYLLDEIEKSSLPLDPIWKPATEAVSHIGKDYFQALQDYIRQGNYHPDKADYMFADKDNMGFRPICVFSIVDRIVYQALLNPWILGDLIDKKLFSSCYGNRMLGDKSYLKPYKEQWINFCDKQTEAFRKKFVWRVEFDIHTFYENIHPDILVKVLKDHFSVQEQDILELLNGQLKSWAENLTLCGLPQGANASHTLANAYLYPLDTLLDNLKVSEGIEYFRYADDVVIMAKTSDQINRATEKVALFIREYGLKFNEKTKLEKLGNADGIQELKFYNPYGNLNESSHQKVLKISKKLPRIFNRIIKGKEVKKTDIGALKYYLKAGTKLGNPEVADSLISIIPKKPSLIYLISRYLGSYLSGIDDEETIHDVYNPPTKVIASRWNKILKIYSDNPLSEWTRFWLMKILVAPPFAKNEPKFLSELDKVIANSTDRFLKPLAFFYRAYLRDTIRWKKVMDGEKIDAIDLGFTADDIKRNIKNSKTESEKSVYYYFLVYLNGIEDDGVIKSLVYEALQSKSSEIQTMGIFLVKKIYRIELPELLKKYTHKMTPNELIIEMPDNREWRIDLHADKVGELGKAYFKLSSSTKEPIKTKPSELLTGDGKIAHDKLSQFFGMPNPLRVELVGDSRMTVIKEIRKNIPLPKVSSSFVGKKKMVRKAGDLAYYNDGTVHFKDGILPMRVQLRDICTLFINSPNQLITSDDIYDQLDKALNKTTISKYVSELHTLLKTKYQRSVITNDKKNGWIFRP</sequence>
<feature type="domain" description="Reverse transcriptase" evidence="1">
    <location>
        <begin position="54"/>
        <end position="301"/>
    </location>
</feature>
<reference evidence="2 3" key="1">
    <citation type="journal article" date="2016" name="Nat. Commun.">
        <title>Thousands of microbial genomes shed light on interconnected biogeochemical processes in an aquifer system.</title>
        <authorList>
            <person name="Anantharaman K."/>
            <person name="Brown C.T."/>
            <person name="Hug L.A."/>
            <person name="Sharon I."/>
            <person name="Castelle C.J."/>
            <person name="Probst A.J."/>
            <person name="Thomas B.C."/>
            <person name="Singh A."/>
            <person name="Wilkins M.J."/>
            <person name="Karaoz U."/>
            <person name="Brodie E.L."/>
            <person name="Williams K.H."/>
            <person name="Hubbard S.S."/>
            <person name="Banfield J.F."/>
        </authorList>
    </citation>
    <scope>NUCLEOTIDE SEQUENCE [LARGE SCALE GENOMIC DNA]</scope>
</reference>
<gene>
    <name evidence="2" type="ORF">A3J47_03815</name>
</gene>
<dbReference type="Gene3D" id="3.30.70.270">
    <property type="match status" value="1"/>
</dbReference>
<dbReference type="InterPro" id="IPR051083">
    <property type="entry name" value="GrpII_Intron_Splice-Mob/Def"/>
</dbReference>